<organism evidence="1 2">
    <name type="scientific">Vibrio sinensis</name>
    <dbReference type="NCBI Taxonomy" id="2302434"/>
    <lineage>
        <taxon>Bacteria</taxon>
        <taxon>Pseudomonadati</taxon>
        <taxon>Pseudomonadota</taxon>
        <taxon>Gammaproteobacteria</taxon>
        <taxon>Vibrionales</taxon>
        <taxon>Vibrionaceae</taxon>
        <taxon>Vibrio</taxon>
    </lineage>
</organism>
<comment type="caution">
    <text evidence="1">The sequence shown here is derived from an EMBL/GenBank/DDBJ whole genome shotgun (WGS) entry which is preliminary data.</text>
</comment>
<reference evidence="1 2" key="1">
    <citation type="submission" date="2018-08" db="EMBL/GenBank/DDBJ databases">
        <title>Vibrio isolated from the Eastern China Marginal Seas.</title>
        <authorList>
            <person name="Li Y."/>
        </authorList>
    </citation>
    <scope>NUCLEOTIDE SEQUENCE [LARGE SCALE GENOMIC DNA]</scope>
    <source>
        <strain evidence="1 2">BEI233</strain>
    </source>
</reference>
<evidence type="ECO:0000313" key="1">
    <source>
        <dbReference type="EMBL" id="RJX75698.1"/>
    </source>
</evidence>
<sequence length="214" mass="24341">MKSRDLNTIHDLIVSNYRIEAIGGGKFLHSFTPATTPTVYKFIANGAPEVEEGQRYNIGYFVDEEDNRIVDLSALSKNTEVNSIISLLFAKEESKGKHAINKAKNDERVKHDAEDGYYWGKKYAWREYGLVVPKQVFYDYLKEIEHPHIECETINPDLPFTANEKSIAYLDDGLAEAIEALIDSAEKVTKTLYKSPLFSRRFTIRGIAAITDKK</sequence>
<protein>
    <submittedName>
        <fullName evidence="1">Uncharacterized protein</fullName>
    </submittedName>
</protein>
<proteinExistence type="predicted"/>
<accession>A0A3A6QWP4</accession>
<dbReference type="Proteomes" id="UP000273252">
    <property type="component" value="Unassembled WGS sequence"/>
</dbReference>
<dbReference type="OrthoDB" id="6294887at2"/>
<name>A0A3A6QWP4_9VIBR</name>
<dbReference type="RefSeq" id="WP_120029453.1">
    <property type="nucleotide sequence ID" value="NZ_QVMU01000001.1"/>
</dbReference>
<dbReference type="EMBL" id="QVMU01000001">
    <property type="protein sequence ID" value="RJX75698.1"/>
    <property type="molecule type" value="Genomic_DNA"/>
</dbReference>
<gene>
    <name evidence="1" type="ORF">DZ860_03205</name>
</gene>
<dbReference type="AlphaFoldDB" id="A0A3A6QWP4"/>
<keyword evidence="2" id="KW-1185">Reference proteome</keyword>
<evidence type="ECO:0000313" key="2">
    <source>
        <dbReference type="Proteomes" id="UP000273252"/>
    </source>
</evidence>